<evidence type="ECO:0000256" key="1">
    <source>
        <dbReference type="SAM" id="Phobius"/>
    </source>
</evidence>
<feature type="transmembrane region" description="Helical" evidence="1">
    <location>
        <begin position="7"/>
        <end position="35"/>
    </location>
</feature>
<evidence type="ECO:0000313" key="2">
    <source>
        <dbReference type="EMBL" id="KEZ85244.1"/>
    </source>
</evidence>
<feature type="transmembrane region" description="Helical" evidence="1">
    <location>
        <begin position="118"/>
        <end position="140"/>
    </location>
</feature>
<dbReference type="eggNOG" id="ENOG503378V">
    <property type="taxonomic scope" value="Bacteria"/>
</dbReference>
<feature type="transmembrane region" description="Helical" evidence="1">
    <location>
        <begin position="47"/>
        <end position="70"/>
    </location>
</feature>
<dbReference type="EMBL" id="JPMD01000039">
    <property type="protein sequence ID" value="KEZ85244.1"/>
    <property type="molecule type" value="Genomic_DNA"/>
</dbReference>
<keyword evidence="1" id="KW-0812">Transmembrane</keyword>
<accession>A0A084J8G0</accession>
<dbReference type="RefSeq" id="WP_035134999.1">
    <property type="nucleotide sequence ID" value="NZ_JBQHQR010000010.1"/>
</dbReference>
<protein>
    <submittedName>
        <fullName evidence="2">Uncharacterized protein</fullName>
    </submittedName>
</protein>
<evidence type="ECO:0000313" key="3">
    <source>
        <dbReference type="Proteomes" id="UP000028542"/>
    </source>
</evidence>
<gene>
    <name evidence="2" type="ORF">IO99_16090</name>
</gene>
<keyword evidence="1" id="KW-1133">Transmembrane helix</keyword>
<sequence>MKKLKNLLGYIIATIYFIFPMCLVLLMLILMPLFFITDVSTVRSSGFAGQNTAGLFIGMCGLFTGVSLLIPPLRKMYRVLPWLYSFVKIFYVNLIILGIGLIILNFGYQTQNNTRHTVFFILMILQVVICRLAMCIYFKIKPAKIINER</sequence>
<keyword evidence="1" id="KW-0472">Membrane</keyword>
<keyword evidence="3" id="KW-1185">Reference proteome</keyword>
<reference evidence="2 3" key="1">
    <citation type="submission" date="2014-07" db="EMBL/GenBank/DDBJ databases">
        <title>Draft genome of Clostridium sulfidigenes 113A isolated from sediments associated with methane hydrate from Krishna Godavari basin.</title>
        <authorList>
            <person name="Honkalas V.S."/>
            <person name="Dabir A.P."/>
            <person name="Arora P."/>
            <person name="Dhakephalkar P.K."/>
        </authorList>
    </citation>
    <scope>NUCLEOTIDE SEQUENCE [LARGE SCALE GENOMIC DNA]</scope>
    <source>
        <strain evidence="2 3">113A</strain>
    </source>
</reference>
<organism evidence="2 3">
    <name type="scientific">Clostridium sulfidigenes</name>
    <dbReference type="NCBI Taxonomy" id="318464"/>
    <lineage>
        <taxon>Bacteria</taxon>
        <taxon>Bacillati</taxon>
        <taxon>Bacillota</taxon>
        <taxon>Clostridia</taxon>
        <taxon>Eubacteriales</taxon>
        <taxon>Clostridiaceae</taxon>
        <taxon>Clostridium</taxon>
    </lineage>
</organism>
<dbReference type="Proteomes" id="UP000028542">
    <property type="component" value="Unassembled WGS sequence"/>
</dbReference>
<dbReference type="AlphaFoldDB" id="A0A084J8G0"/>
<comment type="caution">
    <text evidence="2">The sequence shown here is derived from an EMBL/GenBank/DDBJ whole genome shotgun (WGS) entry which is preliminary data.</text>
</comment>
<feature type="transmembrane region" description="Helical" evidence="1">
    <location>
        <begin position="82"/>
        <end position="106"/>
    </location>
</feature>
<proteinExistence type="predicted"/>
<dbReference type="STRING" id="318464.IO99_16090"/>
<name>A0A084J8G0_9CLOT</name>